<sequence>MKKMELRIHGSGLRSNEDGTMTVSGYVNKTEQLSEILGVTKRFKEKISRGAFSQAIQNAKKDIHFLAEHNPKLILASTRNGSLQLREDKQGLFMTATISPTTWGKDYYQLISDGILQNMSFGFRTVKDSWRSLDSGLYERTIDQLELFEVSVVRDPAYSQSTIASRSIEIIKEPEIPEVEEKEEVREAERDLTVEIYKQKRLVEQLRDMRKVGVDVKESLIKRETQKLKELQEEQRMIKVKKEIEERNLNMTDNTSVQGKAVAPTIVDKLESVSNAYARANKIPLQGEELKIPYETSLEDATWIPEGGSVNEINLNLGGFAVMSKKRLGLGMSLTNKLMQASGVDLTQYVQDLLIERIGRALEKSILSGSTMDEFKGIAPDTNVTSSTITLANPTSDQLRRIYLNVHEDVLGSSEWYMSRPFFEKVAALKDSDGNYYVTDDSDNDDPLNRPKLWGYPINISSALADGTVSGQVPILFGSIADCYTIGINKDLEIKPVNGAAQALGGYTSFVGEFFGDGCVTNYQAIAKGVVA</sequence>
<dbReference type="Pfam" id="PF04586">
    <property type="entry name" value="Peptidase_S78"/>
    <property type="match status" value="1"/>
</dbReference>
<dbReference type="Gene3D" id="3.30.2320.10">
    <property type="entry name" value="hypothetical protein PF0899 domain"/>
    <property type="match status" value="1"/>
</dbReference>
<feature type="domain" description="Phage capsid-like C-terminal" evidence="7">
    <location>
        <begin position="262"/>
        <end position="530"/>
    </location>
</feature>
<organism evidence="8 9">
    <name type="scientific">Bacillus mycoides</name>
    <dbReference type="NCBI Taxonomy" id="1405"/>
    <lineage>
        <taxon>Bacteria</taxon>
        <taxon>Bacillati</taxon>
        <taxon>Bacillota</taxon>
        <taxon>Bacilli</taxon>
        <taxon>Bacillales</taxon>
        <taxon>Bacillaceae</taxon>
        <taxon>Bacillus</taxon>
        <taxon>Bacillus cereus group</taxon>
    </lineage>
</organism>
<feature type="domain" description="Prohead serine protease" evidence="6">
    <location>
        <begin position="14"/>
        <end position="171"/>
    </location>
</feature>
<dbReference type="EMBL" id="MRWU01000019">
    <property type="protein sequence ID" value="OSX90272.1"/>
    <property type="molecule type" value="Genomic_DNA"/>
</dbReference>
<dbReference type="InterPro" id="IPR054613">
    <property type="entry name" value="Peptidase_S78_dom"/>
</dbReference>
<reference evidence="8 9" key="1">
    <citation type="submission" date="2016-12" db="EMBL/GenBank/DDBJ databases">
        <title>Genome Sequences of Twelve Sporeforming Bacillus Species Isolated from Foods.</title>
        <authorList>
            <person name="De Jong A."/>
            <person name="Holsappel S."/>
            <person name="Kuipers O.P."/>
        </authorList>
    </citation>
    <scope>NUCLEOTIDE SEQUENCE [LARGE SCALE GENOMIC DNA]</scope>
    <source>
        <strain evidence="8 9">S3E15</strain>
    </source>
</reference>
<proteinExistence type="predicted"/>
<dbReference type="Proteomes" id="UP000194131">
    <property type="component" value="Unassembled WGS sequence"/>
</dbReference>
<comment type="subcellular location">
    <subcellularLocation>
        <location evidence="1">Virion</location>
    </subcellularLocation>
</comment>
<evidence type="ECO:0000259" key="7">
    <source>
        <dbReference type="Pfam" id="PF05065"/>
    </source>
</evidence>
<gene>
    <name evidence="8" type="ORF">S3E15_01836</name>
</gene>
<name>A0AAP7W4V8_BACMY</name>
<keyword evidence="3" id="KW-0645">Protease</keyword>
<protein>
    <recommendedName>
        <fullName evidence="10">Phage major capsid protein</fullName>
    </recommendedName>
</protein>
<evidence type="ECO:0000313" key="8">
    <source>
        <dbReference type="EMBL" id="OSX90272.1"/>
    </source>
</evidence>
<dbReference type="AlphaFoldDB" id="A0AAP7W4V8"/>
<dbReference type="SUPFAM" id="SSF56563">
    <property type="entry name" value="Major capsid protein gp5"/>
    <property type="match status" value="1"/>
</dbReference>
<dbReference type="Pfam" id="PF05065">
    <property type="entry name" value="Phage_capsid"/>
    <property type="match status" value="1"/>
</dbReference>
<evidence type="ECO:0000256" key="2">
    <source>
        <dbReference type="ARBA" id="ARBA00022612"/>
    </source>
</evidence>
<dbReference type="NCBIfam" id="TIGR01554">
    <property type="entry name" value="major_cap_HK97"/>
    <property type="match status" value="1"/>
</dbReference>
<keyword evidence="5" id="KW-0175">Coiled coil</keyword>
<dbReference type="NCBIfam" id="TIGR01543">
    <property type="entry name" value="proheadase_HK97"/>
    <property type="match status" value="1"/>
</dbReference>
<dbReference type="InterPro" id="IPR006433">
    <property type="entry name" value="Prohead_protease"/>
</dbReference>
<keyword evidence="4" id="KW-0378">Hydrolase</keyword>
<dbReference type="Gene3D" id="3.30.2400.10">
    <property type="entry name" value="Major capsid protein gp5"/>
    <property type="match status" value="1"/>
</dbReference>
<dbReference type="GO" id="GO:0006508">
    <property type="term" value="P:proteolysis"/>
    <property type="evidence" value="ECO:0007669"/>
    <property type="project" value="UniProtKB-KW"/>
</dbReference>
<evidence type="ECO:0000256" key="5">
    <source>
        <dbReference type="SAM" id="Coils"/>
    </source>
</evidence>
<dbReference type="GO" id="GO:0008233">
    <property type="term" value="F:peptidase activity"/>
    <property type="evidence" value="ECO:0007669"/>
    <property type="project" value="UniProtKB-KW"/>
</dbReference>
<evidence type="ECO:0008006" key="10">
    <source>
        <dbReference type="Google" id="ProtNLM"/>
    </source>
</evidence>
<evidence type="ECO:0000256" key="3">
    <source>
        <dbReference type="ARBA" id="ARBA00022670"/>
    </source>
</evidence>
<evidence type="ECO:0000259" key="6">
    <source>
        <dbReference type="Pfam" id="PF04586"/>
    </source>
</evidence>
<accession>A0AAP7W4V8</accession>
<evidence type="ECO:0000256" key="4">
    <source>
        <dbReference type="ARBA" id="ARBA00022801"/>
    </source>
</evidence>
<keyword evidence="2" id="KW-1188">Viral release from host cell</keyword>
<dbReference type="InterPro" id="IPR024455">
    <property type="entry name" value="Phage_capsid"/>
</dbReference>
<feature type="coiled-coil region" evidence="5">
    <location>
        <begin position="214"/>
        <end position="248"/>
    </location>
</feature>
<evidence type="ECO:0000256" key="1">
    <source>
        <dbReference type="ARBA" id="ARBA00004328"/>
    </source>
</evidence>
<dbReference type="InterPro" id="IPR054612">
    <property type="entry name" value="Phage_capsid-like_C"/>
</dbReference>
<evidence type="ECO:0000313" key="9">
    <source>
        <dbReference type="Proteomes" id="UP000194131"/>
    </source>
</evidence>
<comment type="caution">
    <text evidence="8">The sequence shown here is derived from an EMBL/GenBank/DDBJ whole genome shotgun (WGS) entry which is preliminary data.</text>
</comment>